<dbReference type="PANTHER" id="PTHR36919:SF3">
    <property type="entry name" value="BLL5882 PROTEIN"/>
    <property type="match status" value="1"/>
</dbReference>
<dbReference type="Pfam" id="PF09917">
    <property type="entry name" value="DUF2147"/>
    <property type="match status" value="1"/>
</dbReference>
<reference evidence="4 6" key="3">
    <citation type="submission" date="2023-06" db="EMBL/GenBank/DDBJ databases">
        <title>Genomic Analysis of Acinetobacter Strains Recovered from South Australian Aquatic Samples provides Insights into the Circulation of Antibiotic Resistance determinants in the Environment.</title>
        <authorList>
            <person name="Tobin L."/>
            <person name="Jarocki V.M."/>
            <person name="Kenyon J."/>
            <person name="Drigo B."/>
            <person name="Donner E."/>
            <person name="Djordjevic S.P."/>
            <person name="Hamidian M."/>
        </authorList>
    </citation>
    <scope>NUCLEOTIDE SEQUENCE [LARGE SCALE GENOMIC DNA]</scope>
    <source>
        <strain evidence="4 6">SAAc652</strain>
    </source>
</reference>
<evidence type="ECO:0000256" key="1">
    <source>
        <dbReference type="SAM" id="SignalP"/>
    </source>
</evidence>
<dbReference type="RefSeq" id="WP_087512658.1">
    <property type="nucleotide sequence ID" value="NZ_CP032134.1"/>
</dbReference>
<dbReference type="InterPro" id="IPR019223">
    <property type="entry name" value="DUF2147"/>
</dbReference>
<dbReference type="Proteomes" id="UP000263753">
    <property type="component" value="Chromosome"/>
</dbReference>
<dbReference type="EMBL" id="JASVDY010000004">
    <property type="protein sequence ID" value="MDV2469633.1"/>
    <property type="molecule type" value="Genomic_DNA"/>
</dbReference>
<evidence type="ECO:0000313" key="5">
    <source>
        <dbReference type="Proteomes" id="UP000263753"/>
    </source>
</evidence>
<gene>
    <name evidence="3" type="ORF">CDG60_02705</name>
    <name evidence="4" type="ORF">QR674_11635</name>
</gene>
<keyword evidence="1" id="KW-0732">Signal</keyword>
<feature type="chain" id="PRO_5017585529" evidence="1">
    <location>
        <begin position="22"/>
        <end position="151"/>
    </location>
</feature>
<dbReference type="KEGG" id="achi:CDG60_02705"/>
<organism evidence="3 5">
    <name type="scientific">Acinetobacter chinensis</name>
    <dbReference type="NCBI Taxonomy" id="2004650"/>
    <lineage>
        <taxon>Bacteria</taxon>
        <taxon>Pseudomonadati</taxon>
        <taxon>Pseudomonadota</taxon>
        <taxon>Gammaproteobacteria</taxon>
        <taxon>Moraxellales</taxon>
        <taxon>Moraxellaceae</taxon>
        <taxon>Acinetobacter</taxon>
    </lineage>
</organism>
<name>A0A3B7LYM3_9GAMM</name>
<feature type="domain" description="DUF2147" evidence="2">
    <location>
        <begin position="28"/>
        <end position="149"/>
    </location>
</feature>
<sequence>MNKLLLTAIFTATIISQTVFAATDPLVGKWKTIDDRTGFSLSDVTITKNKANQYTATIVDVRSSPGGIKQVQCVKCTGDNKGKPLIGLTTLAGLTTNPEKKDEFINGTLLDPHTGNIYPARARLGSNGKHLVIRGLIDGTSVGRNMTWIKY</sequence>
<dbReference type="AlphaFoldDB" id="A0A3B7LYM3"/>
<reference evidence="5" key="1">
    <citation type="submission" date="2018-09" db="EMBL/GenBank/DDBJ databases">
        <title>The complete genome of Acinetobacter sp. strain WCHAc010005.</title>
        <authorList>
            <person name="Hu Y."/>
            <person name="Long H."/>
            <person name="Feng Y."/>
            <person name="Zong Z."/>
        </authorList>
    </citation>
    <scope>NUCLEOTIDE SEQUENCE [LARGE SCALE GENOMIC DNA]</scope>
    <source>
        <strain evidence="5">WCHAc010005</strain>
    </source>
</reference>
<proteinExistence type="predicted"/>
<evidence type="ECO:0000313" key="4">
    <source>
        <dbReference type="EMBL" id="MDV2469633.1"/>
    </source>
</evidence>
<accession>A0A3B7LYM3</accession>
<dbReference type="EMBL" id="CP032134">
    <property type="protein sequence ID" value="AXY55599.1"/>
    <property type="molecule type" value="Genomic_DNA"/>
</dbReference>
<keyword evidence="6" id="KW-1185">Reference proteome</keyword>
<evidence type="ECO:0000259" key="2">
    <source>
        <dbReference type="Pfam" id="PF09917"/>
    </source>
</evidence>
<dbReference type="Gene3D" id="2.40.128.520">
    <property type="match status" value="1"/>
</dbReference>
<feature type="signal peptide" evidence="1">
    <location>
        <begin position="1"/>
        <end position="21"/>
    </location>
</feature>
<dbReference type="PANTHER" id="PTHR36919">
    <property type="entry name" value="BLR1215 PROTEIN"/>
    <property type="match status" value="1"/>
</dbReference>
<protein>
    <submittedName>
        <fullName evidence="3">DUF2147 domain-containing protein</fullName>
    </submittedName>
</protein>
<dbReference type="Proteomes" id="UP001278188">
    <property type="component" value="Unassembled WGS sequence"/>
</dbReference>
<reference evidence="3" key="2">
    <citation type="journal article" date="2019" name="J. Microbiol.">
        <title>Acinetobacter chinensis, a novel Acinetobacter species, carrying blaNDM-1, recovered from hospital sewage.</title>
        <authorList>
            <person name="Hu Y."/>
            <person name="Feng Y."/>
            <person name="Qin J."/>
            <person name="Zhang X."/>
            <person name="Zong Z."/>
        </authorList>
    </citation>
    <scope>NUCLEOTIDE SEQUENCE</scope>
    <source>
        <strain evidence="3">WCHAc010005</strain>
    </source>
</reference>
<evidence type="ECO:0000313" key="3">
    <source>
        <dbReference type="EMBL" id="AXY55599.1"/>
    </source>
</evidence>
<evidence type="ECO:0000313" key="6">
    <source>
        <dbReference type="Proteomes" id="UP001278188"/>
    </source>
</evidence>